<feature type="transmembrane region" description="Helical" evidence="1">
    <location>
        <begin position="112"/>
        <end position="133"/>
    </location>
</feature>
<feature type="transmembrane region" description="Helical" evidence="1">
    <location>
        <begin position="153"/>
        <end position="171"/>
    </location>
</feature>
<evidence type="ECO:0000313" key="3">
    <source>
        <dbReference type="Proteomes" id="UP000692954"/>
    </source>
</evidence>
<reference evidence="2" key="1">
    <citation type="submission" date="2021-01" db="EMBL/GenBank/DDBJ databases">
        <authorList>
            <consortium name="Genoscope - CEA"/>
            <person name="William W."/>
        </authorList>
    </citation>
    <scope>NUCLEOTIDE SEQUENCE</scope>
</reference>
<evidence type="ECO:0000313" key="2">
    <source>
        <dbReference type="EMBL" id="CAD8116212.1"/>
    </source>
</evidence>
<dbReference type="AlphaFoldDB" id="A0A8S1QKH0"/>
<organism evidence="2 3">
    <name type="scientific">Paramecium sonneborni</name>
    <dbReference type="NCBI Taxonomy" id="65129"/>
    <lineage>
        <taxon>Eukaryota</taxon>
        <taxon>Sar</taxon>
        <taxon>Alveolata</taxon>
        <taxon>Ciliophora</taxon>
        <taxon>Intramacronucleata</taxon>
        <taxon>Oligohymenophorea</taxon>
        <taxon>Peniculida</taxon>
        <taxon>Parameciidae</taxon>
        <taxon>Paramecium</taxon>
    </lineage>
</organism>
<name>A0A8S1QKH0_9CILI</name>
<keyword evidence="1" id="KW-1133">Transmembrane helix</keyword>
<keyword evidence="1" id="KW-0472">Membrane</keyword>
<feature type="transmembrane region" description="Helical" evidence="1">
    <location>
        <begin position="55"/>
        <end position="73"/>
    </location>
</feature>
<keyword evidence="1" id="KW-0812">Transmembrane</keyword>
<evidence type="ECO:0000256" key="1">
    <source>
        <dbReference type="SAM" id="Phobius"/>
    </source>
</evidence>
<gene>
    <name evidence="2" type="ORF">PSON_ATCC_30995.1.T1100103</name>
</gene>
<dbReference type="EMBL" id="CAJJDN010000110">
    <property type="protein sequence ID" value="CAD8116212.1"/>
    <property type="molecule type" value="Genomic_DNA"/>
</dbReference>
<dbReference type="Proteomes" id="UP000692954">
    <property type="component" value="Unassembled WGS sequence"/>
</dbReference>
<keyword evidence="3" id="KW-1185">Reference proteome</keyword>
<feature type="transmembrane region" description="Helical" evidence="1">
    <location>
        <begin position="79"/>
        <end position="100"/>
    </location>
</feature>
<sequence length="359" mass="43657">MNPFTLMFHDPKLELKYQENYSNELYEAFKYTMVLLQLSNIILSIFWIQKNQFTLGCLMIILCCGQTITFYYMLLKKRFITLVGYLISILSLLSSFYQFLPYFYREYSGTEFIWIFDISQFMALNFALCPNFILNQFLQILFVSSRLFMRNFAQLNPFSFILLLYLIIFWQKEYFRQKHNRTKFFQKEQQKQALFLWDNLIEEKIVLLSYDEIWNKIDLVFANSSIKKVIEIESKDFLKDFRVSDQKQDFYQYLLKQIHNKTFQFKIKVVHNQKKYIIDCIMNKFMELNISLKFSELQPQKNNKNNYYSYLQLLKKQNQLIDSFIIMKSKSKSFNNHITQKMQQQIKLNNQIFLNCVLI</sequence>
<feature type="transmembrane region" description="Helical" evidence="1">
    <location>
        <begin position="28"/>
        <end position="48"/>
    </location>
</feature>
<evidence type="ECO:0008006" key="4">
    <source>
        <dbReference type="Google" id="ProtNLM"/>
    </source>
</evidence>
<proteinExistence type="predicted"/>
<protein>
    <recommendedName>
        <fullName evidence="4">Transmembrane protein</fullName>
    </recommendedName>
</protein>
<accession>A0A8S1QKH0</accession>
<comment type="caution">
    <text evidence="2">The sequence shown here is derived from an EMBL/GenBank/DDBJ whole genome shotgun (WGS) entry which is preliminary data.</text>
</comment>